<organism evidence="2 3">
    <name type="scientific">Gordonia phage Fairfaxidum</name>
    <dbReference type="NCBI Taxonomy" id="2572526"/>
    <lineage>
        <taxon>Viruses</taxon>
        <taxon>Duplodnaviria</taxon>
        <taxon>Heunggongvirae</taxon>
        <taxon>Uroviricota</taxon>
        <taxon>Caudoviricetes</taxon>
        <taxon>Fairfaxidumvirus</taxon>
        <taxon>Fairfaxidumvirus fairfaxidum</taxon>
    </lineage>
</organism>
<protein>
    <submittedName>
        <fullName evidence="2">Minor tail protein</fullName>
    </submittedName>
</protein>
<evidence type="ECO:0000259" key="1">
    <source>
        <dbReference type="Pfam" id="PF23926"/>
    </source>
</evidence>
<dbReference type="KEGG" id="vg:55013814"/>
<reference evidence="2 3" key="1">
    <citation type="submission" date="2019-04" db="EMBL/GenBank/DDBJ databases">
        <authorList>
            <person name="Adelsberg A.K."/>
            <person name="Kohli N."/>
            <person name="Marar C.I."/>
            <person name="Roccamo R.A."/>
            <person name="Shoush J.M."/>
            <person name="Butela K.A."/>
            <person name="Garlena R.A."/>
            <person name="Russell D.A."/>
            <person name="Pope W.H."/>
            <person name="Jacobs-Sera D."/>
            <person name="Hatfull G.F."/>
        </authorList>
    </citation>
    <scope>NUCLEOTIDE SEQUENCE [LARGE SCALE GENOMIC DNA]</scope>
</reference>
<dbReference type="EMBL" id="MK814757">
    <property type="protein sequence ID" value="QCG77613.1"/>
    <property type="molecule type" value="Genomic_DNA"/>
</dbReference>
<keyword evidence="3" id="KW-1185">Reference proteome</keyword>
<proteinExistence type="predicted"/>
<gene>
    <name evidence="2" type="primary">30</name>
    <name evidence="2" type="ORF">SEA_FAIRFAXIDUM_30</name>
</gene>
<dbReference type="Proteomes" id="UP000298794">
    <property type="component" value="Segment"/>
</dbReference>
<name>A0A4D6T7P7_9CAUD</name>
<sequence length="241" mass="25369">MADDVTFVTVTGLWSHIVDDGVVDDDSNPDVVYPKGKVTFTPRLGSNGYLPAGDPTASVTVAAVTAAIVDGVLTDLQGREGVLLAATVGGYPIYWTATPALEWKGVKLPSKTITFDARQDGGTHIHLNDLSDITPPDGNDNGAPTPTGVLHLPAVGDFTYSYHLSNGEFAEGAELYYLLGAAPTPTLRWNFDIDGDTATIVVAVTDHGSVPPGTRFWLLHKASATSPAKELLTGPVRKATE</sequence>
<accession>A0A4D6T7P7</accession>
<dbReference type="GeneID" id="55013814"/>
<dbReference type="RefSeq" id="YP_009822318.1">
    <property type="nucleotide sequence ID" value="NC_048185.1"/>
</dbReference>
<feature type="domain" description="LtfC/p132/Gp6 beta-sandwich" evidence="1">
    <location>
        <begin position="145"/>
        <end position="237"/>
    </location>
</feature>
<evidence type="ECO:0000313" key="2">
    <source>
        <dbReference type="EMBL" id="QCG77613.1"/>
    </source>
</evidence>
<dbReference type="Pfam" id="PF23926">
    <property type="entry name" value="LtfC"/>
    <property type="match status" value="1"/>
</dbReference>
<evidence type="ECO:0000313" key="3">
    <source>
        <dbReference type="Proteomes" id="UP000298794"/>
    </source>
</evidence>
<dbReference type="InterPro" id="IPR055688">
    <property type="entry name" value="LtfC/p132/Gp6_b-sand"/>
</dbReference>